<evidence type="ECO:0000256" key="7">
    <source>
        <dbReference type="RuleBase" id="RU361228"/>
    </source>
</evidence>
<evidence type="ECO:0000256" key="2">
    <source>
        <dbReference type="ARBA" id="ARBA00022676"/>
    </source>
</evidence>
<keyword evidence="8" id="KW-1133">Transmembrane helix</keyword>
<sequence>MKRNNYTYHPLKDEDLNIAITTTSHNVTNNTLIWLDEEALNLTSHDTNVTIAMFESIADINYKLYNNLETFLAEIGSMPKITKLIVITSGSFAENLLPELSVSLLREISSILIFCKDSTNCQYLLTECRKIMDICTDEQSLKESIENELHPSTDFLLMDRNLQPIFSLKNNNQDFNLYKQYIEILKHYPWSSNNREKMLDECIKRYRKDNAQRRKIEEFRNSYTSATAINWYTRDSFLYRLVNKALRSLDMEQINVFRPYIKDLCKQLEHLHEQNQSDTPLTVFRGHGNMPMDQFENIKENIGNLISFNGFLSTTSDYNVAVLFSGSESTEDKSVIYEIQTNYNLKNVVFADITQLSDIEDEKEFLFSLCSIFRIDGILNDEENQISKIMMSAVDEDAVNILEQMKIEIIQEEKKHFFDSINQYCRKRYIIRAFAIMFFIMILTLGVIFGINMKLKDKTSSLDNCVGLDCTTFSTTTGRHSTLKTETSASKRTEPSILTTSSKPIIPSISTYIRTNGSETPSSEYCFPVGWESIGDEIISQGNYRSFTVDDDSNVYVTNRARQSLEKWSSSNKLIQRYFDGNFGDTPLFYHSLSQSVYFCYTWDGYSGIYRLDGDHSKPRNVLNNTMSGIGQYRIESLCDGLYVNSGGDIFVLFRVRSHVVKWTVNNPTGILVADGYGSGLTSGVAGYFYFIFSMAALRSILKRLEKLHDGIKQETNFVTPYDIIIRINSITALQTTGWDIILGQNTKDAISEISTPADNHGVIVSVVGSYNRGKSFLLNQLCNIELPNGNLIHTEGISITAGRDLAENIIFIDTAGTDTPIPRDKLDDKKATEALLREIALYLCSYIIIVVNRLRATDQSYIQQVLKHCESSNSNKNIIIVHNLMDVQTIEDVNKIIKEEVEYLFGAKLDIMKLQVNNMSNDIKFFHSKQNGITLRHFIFTRHGFEAGKIWNRQSIDGIGSQDNGQWQPIYNLYETDEKIYAIVELAGFKKGESRIEILEEAIIIDGCRDDFKKLLINPTTHQEKIPMGKFKIEIPLKCRVDPEESSAERDEGFWKIICEKKKAATKIFQ</sequence>
<dbReference type="EC" id="2.4.2.31" evidence="7"/>
<dbReference type="GO" id="GO:0005525">
    <property type="term" value="F:GTP binding"/>
    <property type="evidence" value="ECO:0007669"/>
    <property type="project" value="InterPro"/>
</dbReference>
<keyword evidence="8" id="KW-0472">Membrane</keyword>
<evidence type="ECO:0000256" key="6">
    <source>
        <dbReference type="PROSITE-ProRule" id="PRU00285"/>
    </source>
</evidence>
<dbReference type="SUPFAM" id="SSF49764">
    <property type="entry name" value="HSP20-like chaperones"/>
    <property type="match status" value="1"/>
</dbReference>
<dbReference type="InterPro" id="IPR006073">
    <property type="entry name" value="GTP-bd"/>
</dbReference>
<dbReference type="Proteomes" id="UP000663860">
    <property type="component" value="Unassembled WGS sequence"/>
</dbReference>
<evidence type="ECO:0000313" key="10">
    <source>
        <dbReference type="EMBL" id="CAF0860932.1"/>
    </source>
</evidence>
<evidence type="ECO:0000259" key="9">
    <source>
        <dbReference type="PROSITE" id="PS01031"/>
    </source>
</evidence>
<evidence type="ECO:0000256" key="3">
    <source>
        <dbReference type="ARBA" id="ARBA00022679"/>
    </source>
</evidence>
<keyword evidence="4" id="KW-0548">Nucleotidyltransferase</keyword>
<keyword evidence="8" id="KW-0812">Transmembrane</keyword>
<evidence type="ECO:0000313" key="11">
    <source>
        <dbReference type="Proteomes" id="UP000663860"/>
    </source>
</evidence>
<comment type="similarity">
    <text evidence="6">Belongs to the small heat shock protein (HSP20) family.</text>
</comment>
<dbReference type="AlphaFoldDB" id="A0A813WV44"/>
<dbReference type="InterPro" id="IPR027417">
    <property type="entry name" value="P-loop_NTPase"/>
</dbReference>
<name>A0A813WV44_9BILA</name>
<dbReference type="SUPFAM" id="SSF52540">
    <property type="entry name" value="P-loop containing nucleoside triphosphate hydrolases"/>
    <property type="match status" value="1"/>
</dbReference>
<evidence type="ECO:0000256" key="8">
    <source>
        <dbReference type="SAM" id="Phobius"/>
    </source>
</evidence>
<dbReference type="PANTHER" id="PTHR34726:SF3">
    <property type="entry name" value="GUANYLATE-BINDING PROTEIN N-TERMINAL DOMAIN-CONTAINING PROTEIN-RELATED"/>
    <property type="match status" value="1"/>
</dbReference>
<evidence type="ECO:0000256" key="5">
    <source>
        <dbReference type="ARBA" id="ARBA00047597"/>
    </source>
</evidence>
<dbReference type="PROSITE" id="PS51996">
    <property type="entry name" value="TR_MART"/>
    <property type="match status" value="1"/>
</dbReference>
<keyword evidence="7" id="KW-0521">NADP</keyword>
<dbReference type="PANTHER" id="PTHR34726">
    <property type="entry name" value="GBP DOMAIN-CONTAINING PROTEIN"/>
    <property type="match status" value="1"/>
</dbReference>
<feature type="transmembrane region" description="Helical" evidence="8">
    <location>
        <begin position="429"/>
        <end position="451"/>
    </location>
</feature>
<dbReference type="SUPFAM" id="SSF101898">
    <property type="entry name" value="NHL repeat"/>
    <property type="match status" value="1"/>
</dbReference>
<dbReference type="Gene3D" id="2.60.40.790">
    <property type="match status" value="1"/>
</dbReference>
<dbReference type="GO" id="GO:0106274">
    <property type="term" value="F:NAD+-protein-arginine ADP-ribosyltransferase activity"/>
    <property type="evidence" value="ECO:0007669"/>
    <property type="project" value="UniProtKB-EC"/>
</dbReference>
<dbReference type="EMBL" id="CAJNOE010000072">
    <property type="protein sequence ID" value="CAF0860932.1"/>
    <property type="molecule type" value="Genomic_DNA"/>
</dbReference>
<dbReference type="SUPFAM" id="SSF56399">
    <property type="entry name" value="ADP-ribosylation"/>
    <property type="match status" value="1"/>
</dbReference>
<dbReference type="PROSITE" id="PS01031">
    <property type="entry name" value="SHSP"/>
    <property type="match status" value="1"/>
</dbReference>
<accession>A0A813WV44</accession>
<comment type="caution">
    <text evidence="10">The sequence shown here is derived from an EMBL/GenBank/DDBJ whole genome shotgun (WGS) entry which is preliminary data.</text>
</comment>
<protein>
    <recommendedName>
        <fullName evidence="7">NAD(P)(+)--arginine ADP-ribosyltransferase</fullName>
        <ecNumber evidence="7">2.4.2.31</ecNumber>
    </recommendedName>
    <alternativeName>
        <fullName evidence="7">Mono(ADP-ribosyl)transferase</fullName>
    </alternativeName>
</protein>
<keyword evidence="7" id="KW-0520">NAD</keyword>
<dbReference type="Pfam" id="PF01926">
    <property type="entry name" value="MMR_HSR1"/>
    <property type="match status" value="1"/>
</dbReference>
<evidence type="ECO:0000256" key="4">
    <source>
        <dbReference type="ARBA" id="ARBA00022695"/>
    </source>
</evidence>
<dbReference type="InterPro" id="IPR008978">
    <property type="entry name" value="HSP20-like_chaperone"/>
</dbReference>
<dbReference type="GO" id="GO:0016779">
    <property type="term" value="F:nucleotidyltransferase activity"/>
    <property type="evidence" value="ECO:0007669"/>
    <property type="project" value="UniProtKB-KW"/>
</dbReference>
<dbReference type="Gene3D" id="3.40.50.300">
    <property type="entry name" value="P-loop containing nucleotide triphosphate hydrolases"/>
    <property type="match status" value="1"/>
</dbReference>
<dbReference type="InterPro" id="IPR000768">
    <property type="entry name" value="ART"/>
</dbReference>
<dbReference type="Pfam" id="PF01129">
    <property type="entry name" value="ART"/>
    <property type="match status" value="1"/>
</dbReference>
<proteinExistence type="inferred from homology"/>
<organism evidence="10 11">
    <name type="scientific">Adineta steineri</name>
    <dbReference type="NCBI Taxonomy" id="433720"/>
    <lineage>
        <taxon>Eukaryota</taxon>
        <taxon>Metazoa</taxon>
        <taxon>Spiralia</taxon>
        <taxon>Gnathifera</taxon>
        <taxon>Rotifera</taxon>
        <taxon>Eurotatoria</taxon>
        <taxon>Bdelloidea</taxon>
        <taxon>Adinetida</taxon>
        <taxon>Adinetidae</taxon>
        <taxon>Adineta</taxon>
    </lineage>
</organism>
<dbReference type="InterPro" id="IPR002068">
    <property type="entry name" value="A-crystallin/Hsp20_dom"/>
</dbReference>
<gene>
    <name evidence="10" type="ORF">IZO911_LOCUS10124</name>
</gene>
<dbReference type="Gene3D" id="3.90.176.10">
    <property type="entry name" value="Toxin ADP-ribosyltransferase, Chain A, domain 1"/>
    <property type="match status" value="1"/>
</dbReference>
<feature type="domain" description="SHSP" evidence="9">
    <location>
        <begin position="962"/>
        <end position="1071"/>
    </location>
</feature>
<keyword evidence="3 7" id="KW-0808">Transferase</keyword>
<keyword evidence="2 7" id="KW-0328">Glycosyltransferase</keyword>
<comment type="similarity">
    <text evidence="1 7">Belongs to the Arg-specific ADP-ribosyltransferase family.</text>
</comment>
<reference evidence="10" key="1">
    <citation type="submission" date="2021-02" db="EMBL/GenBank/DDBJ databases">
        <authorList>
            <person name="Nowell W R."/>
        </authorList>
    </citation>
    <scope>NUCLEOTIDE SEQUENCE</scope>
</reference>
<comment type="catalytic activity">
    <reaction evidence="5 7">
        <text>L-arginyl-[protein] + NAD(+) = N(omega)-(ADP-D-ribosyl)-L-arginyl-[protein] + nicotinamide + H(+)</text>
        <dbReference type="Rhea" id="RHEA:19149"/>
        <dbReference type="Rhea" id="RHEA-COMP:10532"/>
        <dbReference type="Rhea" id="RHEA-COMP:15087"/>
        <dbReference type="ChEBI" id="CHEBI:15378"/>
        <dbReference type="ChEBI" id="CHEBI:17154"/>
        <dbReference type="ChEBI" id="CHEBI:29965"/>
        <dbReference type="ChEBI" id="CHEBI:57540"/>
        <dbReference type="ChEBI" id="CHEBI:142554"/>
        <dbReference type="EC" id="2.4.2.31"/>
    </reaction>
</comment>
<evidence type="ECO:0000256" key="1">
    <source>
        <dbReference type="ARBA" id="ARBA00009558"/>
    </source>
</evidence>